<feature type="region of interest" description="Disordered" evidence="2">
    <location>
        <begin position="76"/>
        <end position="97"/>
    </location>
</feature>
<evidence type="ECO:0000256" key="1">
    <source>
        <dbReference type="SAM" id="Coils"/>
    </source>
</evidence>
<keyword evidence="4" id="KW-1185">Reference proteome</keyword>
<name>A0AA35YVY7_LACSI</name>
<dbReference type="AlphaFoldDB" id="A0AA35YVY7"/>
<organism evidence="3 4">
    <name type="scientific">Lactuca saligna</name>
    <name type="common">Willowleaf lettuce</name>
    <dbReference type="NCBI Taxonomy" id="75948"/>
    <lineage>
        <taxon>Eukaryota</taxon>
        <taxon>Viridiplantae</taxon>
        <taxon>Streptophyta</taxon>
        <taxon>Embryophyta</taxon>
        <taxon>Tracheophyta</taxon>
        <taxon>Spermatophyta</taxon>
        <taxon>Magnoliopsida</taxon>
        <taxon>eudicotyledons</taxon>
        <taxon>Gunneridae</taxon>
        <taxon>Pentapetalae</taxon>
        <taxon>asterids</taxon>
        <taxon>campanulids</taxon>
        <taxon>Asterales</taxon>
        <taxon>Asteraceae</taxon>
        <taxon>Cichorioideae</taxon>
        <taxon>Cichorieae</taxon>
        <taxon>Lactucinae</taxon>
        <taxon>Lactuca</taxon>
    </lineage>
</organism>
<evidence type="ECO:0000313" key="4">
    <source>
        <dbReference type="Proteomes" id="UP001177003"/>
    </source>
</evidence>
<sequence>MKLLAAQSDARMDDNLQYTAAQTSALMAERRRLSYQYYIVACEKAALEDHVVTLEDQVEQLENQKVCEALRLEKGKQLAPRPATSSESNAMDPERVSEKVKEVDISLSSLVEMDFSVRFHLVELDYDSFCQFYRRPGPGSSSSDSRD</sequence>
<gene>
    <name evidence="3" type="ORF">LSALG_LOCUS20817</name>
</gene>
<accession>A0AA35YVY7</accession>
<evidence type="ECO:0000256" key="2">
    <source>
        <dbReference type="SAM" id="MobiDB-lite"/>
    </source>
</evidence>
<protein>
    <submittedName>
        <fullName evidence="3">Uncharacterized protein</fullName>
    </submittedName>
</protein>
<evidence type="ECO:0000313" key="3">
    <source>
        <dbReference type="EMBL" id="CAI9281101.1"/>
    </source>
</evidence>
<reference evidence="3" key="1">
    <citation type="submission" date="2023-04" db="EMBL/GenBank/DDBJ databases">
        <authorList>
            <person name="Vijverberg K."/>
            <person name="Xiong W."/>
            <person name="Schranz E."/>
        </authorList>
    </citation>
    <scope>NUCLEOTIDE SEQUENCE</scope>
</reference>
<dbReference type="Proteomes" id="UP001177003">
    <property type="component" value="Chromosome 4"/>
</dbReference>
<proteinExistence type="predicted"/>
<dbReference type="EMBL" id="OX465080">
    <property type="protein sequence ID" value="CAI9281101.1"/>
    <property type="molecule type" value="Genomic_DNA"/>
</dbReference>
<keyword evidence="1" id="KW-0175">Coiled coil</keyword>
<feature type="coiled-coil region" evidence="1">
    <location>
        <begin position="44"/>
        <end position="71"/>
    </location>
</feature>